<dbReference type="SMART" id="SM00869">
    <property type="entry name" value="Autotransporter"/>
    <property type="match status" value="1"/>
</dbReference>
<dbReference type="SUPFAM" id="SSF103515">
    <property type="entry name" value="Autotransporter"/>
    <property type="match status" value="1"/>
</dbReference>
<dbReference type="PROSITE" id="PS51208">
    <property type="entry name" value="AUTOTRANSPORTER"/>
    <property type="match status" value="1"/>
</dbReference>
<dbReference type="InterPro" id="IPR036709">
    <property type="entry name" value="Autotransporte_beta_dom_sf"/>
</dbReference>
<keyword evidence="1" id="KW-0732">Signal</keyword>
<evidence type="ECO:0000256" key="1">
    <source>
        <dbReference type="ARBA" id="ARBA00022729"/>
    </source>
</evidence>
<dbReference type="Pfam" id="PF12951">
    <property type="entry name" value="PATR"/>
    <property type="match status" value="4"/>
</dbReference>
<feature type="domain" description="Autotransporter" evidence="2">
    <location>
        <begin position="2877"/>
        <end position="3163"/>
    </location>
</feature>
<reference evidence="3 4" key="1">
    <citation type="journal article" date="2017" name="BMC Genomics">
        <title>Genome sequencing of 39 Akkermansia muciniphila isolates reveals its population structure, genomic and functional diverisity, and global distribution in mammalian gut microbiotas.</title>
        <authorList>
            <person name="Guo X."/>
            <person name="Li S."/>
            <person name="Zhang J."/>
            <person name="Wu F."/>
            <person name="Li X."/>
            <person name="Wu D."/>
            <person name="Zhang M."/>
            <person name="Ou Z."/>
            <person name="Jie Z."/>
            <person name="Yan Q."/>
            <person name="Li P."/>
            <person name="Yi J."/>
            <person name="Peng Y."/>
        </authorList>
    </citation>
    <scope>NUCLEOTIDE SEQUENCE [LARGE SCALE GENOMIC DNA]</scope>
    <source>
        <strain evidence="3 4">GP28</strain>
    </source>
</reference>
<gene>
    <name evidence="3" type="ORF">CXT95_04115</name>
</gene>
<accession>A0AAX0WLL6</accession>
<evidence type="ECO:0000313" key="4">
    <source>
        <dbReference type="Proteomes" id="UP000236075"/>
    </source>
</evidence>
<dbReference type="Proteomes" id="UP000236075">
    <property type="component" value="Unassembled WGS sequence"/>
</dbReference>
<evidence type="ECO:0000313" key="3">
    <source>
        <dbReference type="EMBL" id="PND03965.1"/>
    </source>
</evidence>
<comment type="caution">
    <text evidence="3">The sequence shown here is derived from an EMBL/GenBank/DDBJ whole genome shotgun (WGS) entry which is preliminary data.</text>
</comment>
<evidence type="ECO:0000259" key="2">
    <source>
        <dbReference type="PROSITE" id="PS51208"/>
    </source>
</evidence>
<dbReference type="SUPFAM" id="SSF51126">
    <property type="entry name" value="Pectin lyase-like"/>
    <property type="match status" value="2"/>
</dbReference>
<dbReference type="InterPro" id="IPR011050">
    <property type="entry name" value="Pectin_lyase_fold/virulence"/>
</dbReference>
<proteinExistence type="predicted"/>
<dbReference type="InterPro" id="IPR005546">
    <property type="entry name" value="Autotransporte_beta"/>
</dbReference>
<protein>
    <recommendedName>
        <fullName evidence="2">Autotransporter domain-containing protein</fullName>
    </recommendedName>
</protein>
<dbReference type="InterPro" id="IPR013425">
    <property type="entry name" value="Autotrns_rpt"/>
</dbReference>
<sequence>MFIKYLIIKRFMKLHLPLNLLAALMTSFSGVTLGTATLAGVSGLLVTASQSYAADVAFDGTQVNVAAGGSASYDVGTVTASTTLNFAGAGTAAITNLNGTAPEAILTVNRVASGGASLSTLTLNGAGTFNGIISLYSNTTGGSQNNILNLNHAQAAQYATIKLGGYGYTTGASVLKAGVNTSISKLEHNNAAALITGEGTTLTITGDSSSYGGSFGGTVTVDYTGGGTFTLGNSDKNTALSPAASPNATLKISRGTLSLFSGNVTWSQKLVMGDGTTLNIQDGPPVTGAASYNAASINSGGFNFSGAVTLGSGVNLTSSWGKNVKFSGVLTAASGFSISGGANEYTYYNLLNTANEIGGTIAITRSFASLGIGASGSLGTAAVTTSANSQYLTYYGTAGDVADVIGNSITGAGNFVAQSGWVHLSENVALTGTYTVNSGAVLSRAGSINAALAGGRLDAGAGTMTVTGLSGNGTISASAGTMNFQNAFTVGETMGILANGSGTITGNVTVDGGRLYYTSMDNVGSVLQNVTLTSGLIDFSGFQEFQDLFGSEALVNTSYNLGVDLGNGFTLADVDESLYTISTVDGKTVITFTASGAHETVWDPAWGLEEAPSSATGTLVNQQSLSLYGIRASSMQEGFGSVNAVTGTGDLTGVTLAGGYYNTATSATATEITTGIWTDVLGGNYNLIIGGSYANNWSGSGKWNVTGDVHTQIQGDTAVNWVVGGNYKDGQAAGITGNVYVSVDGNAVIKGSLIGGGTAAHNSVNNLDGSTYVVVRSMQSVTDETISLNSVVRGFIIGGSTYEANSSSRAAITGSTNVTIDLGTASGSFVKSIVGGSYSGGSGAYTIGGDSSVSITAASDAVFTGAIYGGGFSSSGTSAVSGNSSLTLDGGAYTGALYAGGGGTGSSVNGDATLTVKKAVFRTGSSLNASGGTIGGTSSLLLGGYGNTADHAISFSNTAVTGFDIVTMFQDSFFTGNLNMTGSSVLALAGGAGTGINLDGSFSLSAEGELNLDLSEFGTLTDGMSVLSTTGLSNISSIKASFADGVAGSITISDNGKDLVYTAGTLLLWEGGENGVWSAENVWTDGGAPATYADGMAVSFADQAGVTNSVVQLDTEVSPSSMLVRNSTTRYELTGTGEITNTAVTKEGTGTLVLGTSSILGTGTTVAVSQGVLAFGYDTALPGTGVTWNTGSFLGAANGATVTVDLGTVTNPVFSLSPDANSFITLATPSDIVFGNAITGEGTVRKTGTGLLKLTGSNSGHIVVQEGNLQIGNGTSSIRWGSAGSSVTLENGTSLIIAGNSSGTSHHTINSDLILGTNASDAVSLKWVDASQASAADYQHSFTGTVTVNGAVSLVGRDNWAKEMGFTGTLTGAGSLTYSRGAGDGRYNSNGKLIISGDASGFTGMITMNASNGYSAGLDLRTSISQGGVTLTSGTDTTGFAFMRVLGDVEIASLDGTENSQVGAVGGARTLTVGAGTYNGTLTDRGVALGYGATSISYDESGVLSLTKVGEETLTLGGTVSYTGLTDIQGGTLALTASGATSLGNITMAANTRMTTAGALNLAVNSTLTLDISSALEVGGAFGAGTFNLTLNGLEGITDAGEYTLISAASGLDAASAVFNWAGYTGDETLIYELEQTGTSLKLVVTSAGDVWIWQGAEGVTWSDANTGAMWGIEGSTDTAVGKNLIFNSTGAGTVTLSGAVNPASITVNNAAGSDYVFVSDGTGKIAQGTLTKRGEGKLVLNLDNTGWNGDISVQQGELVAQVANSLGSGAITVTDGVLTLATADVQPGMGMINLQGGRLNLASGSFATAFTADNMTWTGGSVTLGEEVAATVAKALANGKAVALADGSVLTVSGANDNSALNLNASGSGTVSVGLGTSYGANVLNMSTEFQGILSVTSGYFQLNNVTMGADGILKLADSNVRTEWNGTAGGTFANDVVFTGNQVFATKDFTFSGDLSGTAFSTQGAGNITLAGGVNLDGQLKVHRGTVTVNSADVAKLGDSIDIQNNSTLAFARDFSYGGVISGTAGSTVSVNAGTLELTGANTFLGALSIAGGATARLGDGSVWAGSLSGAGSLVIDTAGEITLAAGNTGFTGSTTLSGTGTVTLAGADSLGSGRVTVNNGVLNLSSLDAANVILITKGSLANAEAKTAGNVEVAASAGTQGALNTINLGGLSGSMVGSIVMEDYSRLTGVSGALDMTGKTVTLKLDSGSLTAGGTTGQGVIDADSLTLSAATTTINLSNQGVLDLLAANRDSTDGVGLVLTTGTLAVDNFKQIGFSPLLASLGYTVTEVLGADGTLMVSGNTDLVYLVDTTPNSDNPNISDYAALDPYKAVGINGTTLHVSLNGAPEASRNGDGLKVSNLVGSDGALTVTNTADDAASNHAVVDLVQDVDAGGNSYGGTISGDHVDFVKKGAETLTVEGNFTGNDSSLSSSEGNIILNGAGNSLTTLELAGGDITLGGRNDGASRVTTVETLAVGAGGGTLNLGNGAQMVLTGQQAGSHVTEVTISGDGTLTLGGTGTDSSLTLGNGSSLNGVLLDIREGSALSAATGSVNTVSGLEGGGALKLSGAEMTISSSDSHTFTGTLDGASGTLNVKSGNGSVQTIKGAGNAGYHLNVSDGGVLTLAGTAGEGGNPAQASYQGITVNGGTLNIGSADDPKTQLTLGSDGLSVTGDSTVAITTSSTTVDGLGNPFVTSSGNITLGDGTGEVTLVMNNLDTLVSGSSETLNMELFKTTDGALVSLGDNVTLQDMILGSMYENLELTTNDSMTAIILTGTARTENIFRDSSLTRNAATGADILWNSRYHMEEGSALRDFYTSVLLSQNSGDYSGAARKLAAAAGSTVTSLGIAQRDSLRDQMGWIRNRVAQMGVNPAYVHEDMPYFHMWMQGTGSYAKLDTRGDESGYELTTWGGTVGMDVDINDRLTAGAAFTANYGSLTASAADTADGDLDSYYVNLFARYQYRKWSHLLILTGGWNDASLTRTVNYGTGSYQARGNTTGAGFGAMYELAYDIALNEDRSVILQPLFNASIVTTRMDGYRESGSAGNAGLKVEDQELTTAAVAVGARLSGLMGSNIFGREALGEVRVNVSQDMGDRRGQANVGFLADPSYTRPVYGAKVGSTAFQIGAGLSVPVGTQGVIFVDGNADIRSGSSSINGSIGYRYNF</sequence>
<name>A0AAX0WLL6_9BACT</name>
<organism evidence="3 4">
    <name type="scientific">Akkermansia muciniphila</name>
    <dbReference type="NCBI Taxonomy" id="239935"/>
    <lineage>
        <taxon>Bacteria</taxon>
        <taxon>Pseudomonadati</taxon>
        <taxon>Verrucomicrobiota</taxon>
        <taxon>Verrucomicrobiia</taxon>
        <taxon>Verrucomicrobiales</taxon>
        <taxon>Akkermansiaceae</taxon>
        <taxon>Akkermansia</taxon>
    </lineage>
</organism>
<dbReference type="EMBL" id="PJLB01000005">
    <property type="protein sequence ID" value="PND03965.1"/>
    <property type="molecule type" value="Genomic_DNA"/>
</dbReference>